<dbReference type="OrthoDB" id="2422174at2759"/>
<evidence type="ECO:0000256" key="2">
    <source>
        <dbReference type="SAM" id="SignalP"/>
    </source>
</evidence>
<dbReference type="Proteomes" id="UP000078512">
    <property type="component" value="Unassembled WGS sequence"/>
</dbReference>
<keyword evidence="5" id="KW-1185">Reference proteome</keyword>
<keyword evidence="2" id="KW-0732">Signal</keyword>
<dbReference type="SUPFAM" id="SSF81296">
    <property type="entry name" value="E set domains"/>
    <property type="match status" value="1"/>
</dbReference>
<dbReference type="InterPro" id="IPR003172">
    <property type="entry name" value="ML_dom"/>
</dbReference>
<protein>
    <recommendedName>
        <fullName evidence="1">Phosphatidylglycerol/phosphatidylinositol transfer protein</fullName>
    </recommendedName>
</protein>
<name>A0A197JU36_9FUNG</name>
<evidence type="ECO:0000313" key="5">
    <source>
        <dbReference type="Proteomes" id="UP000078512"/>
    </source>
</evidence>
<sequence>MKFIATITALTTAAAVTSAEFQMPPPSNFSSCASGPTQLALTSFTVSPSPMCIGEESCYTASGTLNTGIIDGARLSVTGRWLGRLVYTNSANLCDVIAAGDHKGCPIPAGPVTLKICRKMMPGHPPPV</sequence>
<gene>
    <name evidence="4" type="ORF">K457DRAFT_20824</name>
</gene>
<reference evidence="4 5" key="1">
    <citation type="submission" date="2016-05" db="EMBL/GenBank/DDBJ databases">
        <title>Genome sequencing reveals origins of a unique bacterial endosymbiosis in the earliest lineages of terrestrial Fungi.</title>
        <authorList>
            <consortium name="DOE Joint Genome Institute"/>
            <person name="Uehling J."/>
            <person name="Gryganskyi A."/>
            <person name="Hameed K."/>
            <person name="Tschaplinski T."/>
            <person name="Misztal P."/>
            <person name="Wu S."/>
            <person name="Desiro A."/>
            <person name="Vande Pol N."/>
            <person name="Du Z.-Y."/>
            <person name="Zienkiewicz A."/>
            <person name="Zienkiewicz K."/>
            <person name="Morin E."/>
            <person name="Tisserant E."/>
            <person name="Splivallo R."/>
            <person name="Hainaut M."/>
            <person name="Henrissat B."/>
            <person name="Ohm R."/>
            <person name="Kuo A."/>
            <person name="Yan J."/>
            <person name="Lipzen A."/>
            <person name="Nolan M."/>
            <person name="Labutti K."/>
            <person name="Barry K."/>
            <person name="Goldstein A."/>
            <person name="Labbe J."/>
            <person name="Schadt C."/>
            <person name="Tuskan G."/>
            <person name="Grigoriev I."/>
            <person name="Martin F."/>
            <person name="Vilgalys R."/>
            <person name="Bonito G."/>
        </authorList>
    </citation>
    <scope>NUCLEOTIDE SEQUENCE [LARGE SCALE GENOMIC DNA]</scope>
    <source>
        <strain evidence="4 5">AG-77</strain>
    </source>
</reference>
<evidence type="ECO:0000259" key="3">
    <source>
        <dbReference type="Pfam" id="PF02221"/>
    </source>
</evidence>
<dbReference type="AlphaFoldDB" id="A0A197JU36"/>
<dbReference type="InterPro" id="IPR014756">
    <property type="entry name" value="Ig_E-set"/>
</dbReference>
<evidence type="ECO:0000313" key="4">
    <source>
        <dbReference type="EMBL" id="OAQ27819.1"/>
    </source>
</evidence>
<feature type="domain" description="MD-2-related lipid-recognition" evidence="3">
    <location>
        <begin position="27"/>
        <end position="115"/>
    </location>
</feature>
<feature type="chain" id="PRO_5008276268" description="Phosphatidylglycerol/phosphatidylinositol transfer protein" evidence="2">
    <location>
        <begin position="20"/>
        <end position="128"/>
    </location>
</feature>
<dbReference type="Pfam" id="PF02221">
    <property type="entry name" value="E1_DerP2_DerF2"/>
    <property type="match status" value="1"/>
</dbReference>
<organism evidence="4 5">
    <name type="scientific">Linnemannia elongata AG-77</name>
    <dbReference type="NCBI Taxonomy" id="1314771"/>
    <lineage>
        <taxon>Eukaryota</taxon>
        <taxon>Fungi</taxon>
        <taxon>Fungi incertae sedis</taxon>
        <taxon>Mucoromycota</taxon>
        <taxon>Mortierellomycotina</taxon>
        <taxon>Mortierellomycetes</taxon>
        <taxon>Mortierellales</taxon>
        <taxon>Mortierellaceae</taxon>
        <taxon>Linnemannia</taxon>
    </lineage>
</organism>
<feature type="signal peptide" evidence="2">
    <location>
        <begin position="1"/>
        <end position="19"/>
    </location>
</feature>
<proteinExistence type="predicted"/>
<accession>A0A197JU36</accession>
<dbReference type="EMBL" id="KV442053">
    <property type="protein sequence ID" value="OAQ27819.1"/>
    <property type="molecule type" value="Genomic_DNA"/>
</dbReference>
<evidence type="ECO:0000256" key="1">
    <source>
        <dbReference type="ARBA" id="ARBA00016056"/>
    </source>
</evidence>